<proteinExistence type="predicted"/>
<keyword evidence="2" id="KW-1185">Reference proteome</keyword>
<dbReference type="Proteomes" id="UP001187343">
    <property type="component" value="Unassembled WGS sequence"/>
</dbReference>
<comment type="caution">
    <text evidence="1">The sequence shown here is derived from an EMBL/GenBank/DDBJ whole genome shotgun (WGS) entry which is preliminary data.</text>
</comment>
<dbReference type="AlphaFoldDB" id="A0AA88TAC5"/>
<dbReference type="EMBL" id="JAUYZG010000023">
    <property type="protein sequence ID" value="KAK2871100.1"/>
    <property type="molecule type" value="Genomic_DNA"/>
</dbReference>
<gene>
    <name evidence="1" type="ORF">Q8A67_023627</name>
</gene>
<name>A0AA88TAC5_9TELE</name>
<organism evidence="1 2">
    <name type="scientific">Cirrhinus molitorella</name>
    <name type="common">mud carp</name>
    <dbReference type="NCBI Taxonomy" id="172907"/>
    <lineage>
        <taxon>Eukaryota</taxon>
        <taxon>Metazoa</taxon>
        <taxon>Chordata</taxon>
        <taxon>Craniata</taxon>
        <taxon>Vertebrata</taxon>
        <taxon>Euteleostomi</taxon>
        <taxon>Actinopterygii</taxon>
        <taxon>Neopterygii</taxon>
        <taxon>Teleostei</taxon>
        <taxon>Ostariophysi</taxon>
        <taxon>Cypriniformes</taxon>
        <taxon>Cyprinidae</taxon>
        <taxon>Labeoninae</taxon>
        <taxon>Labeonini</taxon>
        <taxon>Cirrhinus</taxon>
    </lineage>
</organism>
<evidence type="ECO:0000313" key="1">
    <source>
        <dbReference type="EMBL" id="KAK2871100.1"/>
    </source>
</evidence>
<reference evidence="1" key="1">
    <citation type="submission" date="2023-08" db="EMBL/GenBank/DDBJ databases">
        <title>Chromosome-level Genome Assembly of mud carp (Cirrhinus molitorella).</title>
        <authorList>
            <person name="Liu H."/>
        </authorList>
    </citation>
    <scope>NUCLEOTIDE SEQUENCE</scope>
    <source>
        <strain evidence="1">Prfri</strain>
        <tissue evidence="1">Muscle</tissue>
    </source>
</reference>
<sequence>MEGGDNWKPRGQKRAPDQRRKRNSGEETAVTKARLHQTPVQRPKPWDNGKKIADILVAAHRNRGRAIKTDEITSKVYTHSNRGKMQPTSPHGREGPGVWQPSLMICELATGCSLTAGLN</sequence>
<protein>
    <submittedName>
        <fullName evidence="1">Uncharacterized protein</fullName>
    </submittedName>
</protein>
<evidence type="ECO:0000313" key="2">
    <source>
        <dbReference type="Proteomes" id="UP001187343"/>
    </source>
</evidence>
<accession>A0AA88TAC5</accession>